<feature type="compositionally biased region" description="Polar residues" evidence="6">
    <location>
        <begin position="57"/>
        <end position="70"/>
    </location>
</feature>
<comment type="similarity">
    <text evidence="1">Belongs to the carotenoid oxygenase family.</text>
</comment>
<keyword evidence="3" id="KW-0560">Oxidoreductase</keyword>
<dbReference type="InterPro" id="IPR004294">
    <property type="entry name" value="Carotenoid_Oase"/>
</dbReference>
<feature type="binding site" evidence="5">
    <location>
        <position position="375"/>
    </location>
    <ligand>
        <name>Fe cation</name>
        <dbReference type="ChEBI" id="CHEBI:24875"/>
        <note>catalytic</note>
    </ligand>
</feature>
<keyword evidence="4 5" id="KW-0408">Iron</keyword>
<evidence type="ECO:0000256" key="6">
    <source>
        <dbReference type="SAM" id="MobiDB-lite"/>
    </source>
</evidence>
<dbReference type="PANTHER" id="PTHR10543:SF24">
    <property type="entry name" value="CAROTENOID ISOMEROOXYGENASE"/>
    <property type="match status" value="1"/>
</dbReference>
<feature type="compositionally biased region" description="Polar residues" evidence="6">
    <location>
        <begin position="32"/>
        <end position="50"/>
    </location>
</feature>
<dbReference type="PANTHER" id="PTHR10543">
    <property type="entry name" value="BETA-CAROTENE DIOXYGENASE"/>
    <property type="match status" value="1"/>
</dbReference>
<evidence type="ECO:0000256" key="1">
    <source>
        <dbReference type="ARBA" id="ARBA00006787"/>
    </source>
</evidence>
<evidence type="ECO:0000313" key="7">
    <source>
        <dbReference type="EMBL" id="KAG2171755.1"/>
    </source>
</evidence>
<proteinExistence type="inferred from homology"/>
<reference evidence="7" key="1">
    <citation type="submission" date="2020-12" db="EMBL/GenBank/DDBJ databases">
        <title>Metabolic potential, ecology and presence of endohyphal bacteria is reflected in genomic diversity of Mucoromycotina.</title>
        <authorList>
            <person name="Muszewska A."/>
            <person name="Okrasinska A."/>
            <person name="Steczkiewicz K."/>
            <person name="Drgas O."/>
            <person name="Orlowska M."/>
            <person name="Perlinska-Lenart U."/>
            <person name="Aleksandrzak-Piekarczyk T."/>
            <person name="Szatraj K."/>
            <person name="Zielenkiewicz U."/>
            <person name="Pilsyk S."/>
            <person name="Malc E."/>
            <person name="Mieczkowski P."/>
            <person name="Kruszewska J.S."/>
            <person name="Biernat P."/>
            <person name="Pawlowska J."/>
        </authorList>
    </citation>
    <scope>NUCLEOTIDE SEQUENCE</scope>
    <source>
        <strain evidence="7">WA0000067209</strain>
    </source>
</reference>
<dbReference type="Proteomes" id="UP000654370">
    <property type="component" value="Unassembled WGS sequence"/>
</dbReference>
<evidence type="ECO:0000256" key="3">
    <source>
        <dbReference type="ARBA" id="ARBA00023002"/>
    </source>
</evidence>
<dbReference type="EMBL" id="JAEPQZ010000019">
    <property type="protein sequence ID" value="KAG2171755.1"/>
    <property type="molecule type" value="Genomic_DNA"/>
</dbReference>
<dbReference type="GO" id="GO:0046872">
    <property type="term" value="F:metal ion binding"/>
    <property type="evidence" value="ECO:0007669"/>
    <property type="project" value="UniProtKB-KW"/>
</dbReference>
<feature type="binding site" evidence="5">
    <location>
        <position position="443"/>
    </location>
    <ligand>
        <name>Fe cation</name>
        <dbReference type="ChEBI" id="CHEBI:24875"/>
        <note>catalytic</note>
    </ligand>
</feature>
<dbReference type="GO" id="GO:0016121">
    <property type="term" value="P:carotene catabolic process"/>
    <property type="evidence" value="ECO:0007669"/>
    <property type="project" value="TreeGrafter"/>
</dbReference>
<comment type="cofactor">
    <cofactor evidence="5">
        <name>Fe(2+)</name>
        <dbReference type="ChEBI" id="CHEBI:29033"/>
    </cofactor>
    <text evidence="5">Binds 1 Fe(2+) ion per subunit.</text>
</comment>
<sequence>MSLSEKPGIESAVDAEVNDPLTSTVLDDMDSTDNLGHGSSTNLLHENNQGEVDHATAQYNRAQSTLNPSSDLLIEEVSPYDNQHWSNDEDDDDDLEDADDMPDINLEGTNTYESKPEPELQPQIITDPTHAEGFVNARDHPDAVELPVQGELPGWLKGEHFTIGPGTYDIKFTRKIEVDGQLESATSTFTFGHWFDSLPLVNRFDFDGASNTITYRSRLTSKRLIEKIRDRHGYAPPHPAGLFKTDSNQTILVKFLKSATKASKPDCEPCAASISTYIPGVEGKLFAQNHANHLQELDPFDLKPTRIMCWNEINPAFKGYSASPNAQYDAVTGEWINYTMEVGYQSTRYHFFSLSDRDPKGTIIATVVADTSYVHSFALTPHYIILAVFPFTAQMAGVKYAWNESILDSFAFNDSNPTLFYVVSREGQQHIATYRANACFAFHHVNAFEDSNGGISIDIVTYPDDTIAHQLTTNNLRNPKLMSPAHLAKHEIRRFYLADVQEESINFFSNNALSTSSITGRASSVWSYVKNAVGRPKEVDIESDHQTASWAAAIPRAREEVLLDQPLELPQVNRSVKQRAYNFVWGLSVGPTGDANTEGKMWNCIVKANLNNKEVNASWSQPHCYPSEAYFIPRPSRGPDDIIDEDDGVLVSVVLDAQRASSFLLVLDANTMQSICRAELPQMVPMSFARSYSQVCK</sequence>
<name>A0A8H7U7M0_MORIS</name>
<evidence type="ECO:0000256" key="5">
    <source>
        <dbReference type="PIRSR" id="PIRSR604294-1"/>
    </source>
</evidence>
<gene>
    <name evidence="7" type="ORF">INT43_008135</name>
</gene>
<evidence type="ECO:0000256" key="2">
    <source>
        <dbReference type="ARBA" id="ARBA00022723"/>
    </source>
</evidence>
<keyword evidence="2 5" id="KW-0479">Metal-binding</keyword>
<evidence type="ECO:0008006" key="9">
    <source>
        <dbReference type="Google" id="ProtNLM"/>
    </source>
</evidence>
<feature type="compositionally biased region" description="Acidic residues" evidence="6">
    <location>
        <begin position="88"/>
        <end position="102"/>
    </location>
</feature>
<accession>A0A8H7U7M0</accession>
<protein>
    <recommendedName>
        <fullName evidence="9">Carotenoid oxygenase</fullName>
    </recommendedName>
</protein>
<dbReference type="Pfam" id="PF03055">
    <property type="entry name" value="RPE65"/>
    <property type="match status" value="1"/>
</dbReference>
<dbReference type="GO" id="GO:0010436">
    <property type="term" value="F:carotenoid dioxygenase activity"/>
    <property type="evidence" value="ECO:0007669"/>
    <property type="project" value="TreeGrafter"/>
</dbReference>
<dbReference type="AlphaFoldDB" id="A0A8H7U7M0"/>
<evidence type="ECO:0000313" key="8">
    <source>
        <dbReference type="Proteomes" id="UP000654370"/>
    </source>
</evidence>
<evidence type="ECO:0000256" key="4">
    <source>
        <dbReference type="ARBA" id="ARBA00023004"/>
    </source>
</evidence>
<dbReference type="OrthoDB" id="407010at2759"/>
<keyword evidence="8" id="KW-1185">Reference proteome</keyword>
<organism evidence="7 8">
    <name type="scientific">Mortierella isabellina</name>
    <name type="common">Filamentous fungus</name>
    <name type="synonym">Umbelopsis isabellina</name>
    <dbReference type="NCBI Taxonomy" id="91625"/>
    <lineage>
        <taxon>Eukaryota</taxon>
        <taxon>Fungi</taxon>
        <taxon>Fungi incertae sedis</taxon>
        <taxon>Mucoromycota</taxon>
        <taxon>Mucoromycotina</taxon>
        <taxon>Umbelopsidomycetes</taxon>
        <taxon>Umbelopsidales</taxon>
        <taxon>Umbelopsidaceae</taxon>
        <taxon>Umbelopsis</taxon>
    </lineage>
</organism>
<feature type="region of interest" description="Disordered" evidence="6">
    <location>
        <begin position="1"/>
        <end position="118"/>
    </location>
</feature>
<comment type="caution">
    <text evidence="7">The sequence shown here is derived from an EMBL/GenBank/DDBJ whole genome shotgun (WGS) entry which is preliminary data.</text>
</comment>